<dbReference type="SMART" id="SM01165">
    <property type="entry name" value="DUF1866"/>
    <property type="match status" value="1"/>
</dbReference>
<dbReference type="InterPro" id="IPR035979">
    <property type="entry name" value="RBD_domain_sf"/>
</dbReference>
<dbReference type="Pfam" id="PF02383">
    <property type="entry name" value="Syja_N"/>
    <property type="match status" value="1"/>
</dbReference>
<proteinExistence type="inferred from homology"/>
<dbReference type="GO" id="GO:0048488">
    <property type="term" value="P:synaptic vesicle endocytosis"/>
    <property type="evidence" value="ECO:0007669"/>
    <property type="project" value="TreeGrafter"/>
</dbReference>
<dbReference type="InterPro" id="IPR002013">
    <property type="entry name" value="SAC_dom"/>
</dbReference>
<feature type="compositionally biased region" description="Pro residues" evidence="6">
    <location>
        <begin position="1497"/>
        <end position="1522"/>
    </location>
</feature>
<dbReference type="PROSITE" id="PS50275">
    <property type="entry name" value="SAC"/>
    <property type="match status" value="1"/>
</dbReference>
<dbReference type="Pfam" id="PF22669">
    <property type="entry name" value="Exo_endo_phos2"/>
    <property type="match status" value="1"/>
</dbReference>
<feature type="domain" description="SAC" evidence="7">
    <location>
        <begin position="120"/>
        <end position="443"/>
    </location>
</feature>
<keyword evidence="5" id="KW-0378">Hydrolase</keyword>
<evidence type="ECO:0000256" key="5">
    <source>
        <dbReference type="ARBA" id="ARBA00022801"/>
    </source>
</evidence>
<dbReference type="SUPFAM" id="SSF54928">
    <property type="entry name" value="RNA-binding domain, RBD"/>
    <property type="match status" value="1"/>
</dbReference>
<dbReference type="Gene3D" id="3.30.70.330">
    <property type="match status" value="1"/>
</dbReference>
<sequence length="1611" mass="178622">MAAISRNFRVYHKLEPPYSVMVEKKNFEETLMFESNAVTVLSSAETDTIKRQYIKVLDAYGCLGVLSVNVGGDTNLLFLVMVTGCVSVGKLSDSEVFCITSTHLMSLQNGPNDEERIVGVRNVLNSRTFYFAWSPGGDAWDLTLCAQRKIQDHDTDNRFFWNRSMHVHLQRYGIDCTAWLFKAICGGVEIRTVYAAHRQAKACLISRLSCERAGTRFNVRGTNDDGHVANFCETEQVIFLEGQIASFLQTRGSVPLFWEQPGVQVGSHKVKMSRGYEASAPAFERHLAMIKEQYGDQVIVNLLGIKEGEHLLTQAFSNHHKASRFALDIPLIAFDYHTECKGGNLKNLEKLRTILQKYYDKFEFFCSEGGDVKRYQTGTVRTNCLDCLDRTNAVQCLLGLQILNRQLADLGLSDKPQMVSRFTEIYKQIWILNGDHVSMIYAGTGALGGGRSKATRSATRTIQNNFLDNSKQEAMDMLLLGSTLRGEWADKARAMVLTRKLNTSPTVLYNVISRYREYIDTSSIRVFIGTWNVNGGKHFRSIAFKHQSVNDWLLDAHKILQQTKPELLQVDVDYSIPVDIFAIGFEEMVDLNASNIVSTSQTNSREWEKYIQKSISRDHKYVLLTKVQLVGVLLYVFIRPHLAPFIRDVAVDTVKTGMGGATGNKGGVGIRFLIHSTSVCFVCAHLAAGQSQVNDRNNDYTEISKKMSFPMGRGLQAHDYVFWCGDFNYRIDLPNDEVKSLVAMENWGALQACDQLNVQRAEDKAFQGFKEGPTNFAPTYKYDQFCDDYDTSDKSRVPAWTDRVLWRHNAFLGNANQDESELKSWPKLLLYSRSELKTSDHRPVLGLFDMQVMKVREGARDRVYEETLYAQGPQDATVIVATPDGDFNDSMVDEIVGMFSDVGEIILVRFVEDEMWLIYRTGQMALQALKYNNIQIMERVLSVRLKTSNWRDLIELEIKLNSLKSEPLFNTVTNSLLGDDFDAPQMDNYDSEGDDEEIEDPTDYLPEPLQPARSGSGSPSSGGSPSPADSMFSSMETSPRQQPPRPQPASRVRPPAPSRPGDSTSPAVVSRETTPSGDARETTPLDGRLGHRVIVPEQQTKLRGNPPEASSRSSAPPKPGPPVKPLRPQRPGGGPPKPAPTGVTTRPTGSPKMSRPSTGPPIKQPLGPQAIGKIRSKQQNKIMNIGLPTNVTHKGHANSPEEAAALIEQLLQGADLKGTLPAPLKPGGWKTPPTSIPRSRTSDDIPKTDSQLALPTSLLKAQSMENVLSPLYLRLDGTVWQDTYTDLRSLPKPAPRRNVQSCFIESETKVAFPSAPSVSVRPVSVFPRGQLPLLPKNIPETSTNYYSSVLEEKKIDPEKNTSTNYYSSVVDMNRIDPEKAKVLLNGTSTDLQDTSSENVADDTYGRIWGDLPPTVPKRKDIADSSGGSLLDKPLSPQAFKPSHDPFDTSRFMQNIHTSSPLVPFTSPQASTKSSQVLPKVPPRPSADPVTQTATPFCSPPFSPPPSPPKFSPPSGPPPPVPSESPNMCNSYNADTANFDSNVFKPSGSDFQIINSLNSDLVKTGFAPPRVPARTMVFAEFESSNHEPGFTQTPPIPSRPAPPPPVPRRPTN</sequence>
<evidence type="ECO:0000256" key="2">
    <source>
        <dbReference type="ARBA" id="ARBA00008943"/>
    </source>
</evidence>
<dbReference type="Gene3D" id="3.60.10.10">
    <property type="entry name" value="Endonuclease/exonuclease/phosphatase"/>
    <property type="match status" value="1"/>
</dbReference>
<comment type="caution">
    <text evidence="8">The sequence shown here is derived from an EMBL/GenBank/DDBJ whole genome shotgun (WGS) entry which is preliminary data.</text>
</comment>
<keyword evidence="9" id="KW-1185">Reference proteome</keyword>
<accession>A0A9D4ED30</accession>
<dbReference type="Pfam" id="PF08952">
    <property type="entry name" value="DUF1866"/>
    <property type="match status" value="1"/>
</dbReference>
<dbReference type="InterPro" id="IPR046985">
    <property type="entry name" value="IP5"/>
</dbReference>
<dbReference type="PANTHER" id="PTHR11200">
    <property type="entry name" value="INOSITOL 5-PHOSPHATASE"/>
    <property type="match status" value="1"/>
</dbReference>
<dbReference type="EC" id="3.1.3.36" evidence="4"/>
<comment type="similarity">
    <text evidence="3">In the central section; belongs to the inositol 1,4,5-trisphosphate 5-phosphatase family.</text>
</comment>
<dbReference type="GO" id="GO:0046856">
    <property type="term" value="P:phosphatidylinositol dephosphorylation"/>
    <property type="evidence" value="ECO:0007669"/>
    <property type="project" value="InterPro"/>
</dbReference>
<dbReference type="Proteomes" id="UP000828390">
    <property type="component" value="Unassembled WGS sequence"/>
</dbReference>
<dbReference type="InterPro" id="IPR000300">
    <property type="entry name" value="IPPc"/>
</dbReference>
<protein>
    <recommendedName>
        <fullName evidence="4">phosphoinositide 5-phosphatase</fullName>
        <ecNumber evidence="4">3.1.3.36</ecNumber>
    </recommendedName>
</protein>
<feature type="compositionally biased region" description="Acidic residues" evidence="6">
    <location>
        <begin position="989"/>
        <end position="1002"/>
    </location>
</feature>
<evidence type="ECO:0000313" key="8">
    <source>
        <dbReference type="EMBL" id="KAH3777496.1"/>
    </source>
</evidence>
<dbReference type="GO" id="GO:0098793">
    <property type="term" value="C:presynapse"/>
    <property type="evidence" value="ECO:0007669"/>
    <property type="project" value="GOC"/>
</dbReference>
<gene>
    <name evidence="8" type="ORF">DPMN_178943</name>
</gene>
<dbReference type="InterPro" id="IPR012677">
    <property type="entry name" value="Nucleotide-bd_a/b_plait_sf"/>
</dbReference>
<evidence type="ECO:0000256" key="3">
    <source>
        <dbReference type="ARBA" id="ARBA00009678"/>
    </source>
</evidence>
<dbReference type="GO" id="GO:0004439">
    <property type="term" value="F:phosphatidylinositol-4,5-bisphosphate 5-phosphatase activity"/>
    <property type="evidence" value="ECO:0007669"/>
    <property type="project" value="UniProtKB-EC"/>
</dbReference>
<dbReference type="InterPro" id="IPR015047">
    <property type="entry name" value="SYNJ1/2_RRM"/>
</dbReference>
<evidence type="ECO:0000259" key="7">
    <source>
        <dbReference type="PROSITE" id="PS50275"/>
    </source>
</evidence>
<feature type="compositionally biased region" description="Pro residues" evidence="6">
    <location>
        <begin position="1116"/>
        <end position="1125"/>
    </location>
</feature>
<evidence type="ECO:0000256" key="6">
    <source>
        <dbReference type="SAM" id="MobiDB-lite"/>
    </source>
</evidence>
<dbReference type="SMART" id="SM00128">
    <property type="entry name" value="IPPc"/>
    <property type="match status" value="1"/>
</dbReference>
<feature type="compositionally biased region" description="Low complexity" evidence="6">
    <location>
        <begin position="1014"/>
        <end position="1027"/>
    </location>
</feature>
<name>A0A9D4ED30_DREPO</name>
<comment type="similarity">
    <text evidence="2">Belongs to the synaptojanin family.</text>
</comment>
<comment type="catalytic activity">
    <reaction evidence="1">
        <text>a 1,2-diacyl-sn-glycero-3-phospho-(1D-myo-inositol-4,5-bisphosphate) + H2O = a 1,2-diacyl-sn-glycero-3-phospho-(1D-myo-inositol 4-phosphate) + phosphate</text>
        <dbReference type="Rhea" id="RHEA:22764"/>
        <dbReference type="ChEBI" id="CHEBI:15377"/>
        <dbReference type="ChEBI" id="CHEBI:43474"/>
        <dbReference type="ChEBI" id="CHEBI:58178"/>
        <dbReference type="ChEBI" id="CHEBI:58456"/>
        <dbReference type="EC" id="3.1.3.36"/>
    </reaction>
</comment>
<dbReference type="SUPFAM" id="SSF56219">
    <property type="entry name" value="DNase I-like"/>
    <property type="match status" value="1"/>
</dbReference>
<feature type="compositionally biased region" description="Low complexity" evidence="6">
    <location>
        <begin position="1106"/>
        <end position="1115"/>
    </location>
</feature>
<reference evidence="8" key="2">
    <citation type="submission" date="2020-11" db="EMBL/GenBank/DDBJ databases">
        <authorList>
            <person name="McCartney M.A."/>
            <person name="Auch B."/>
            <person name="Kono T."/>
            <person name="Mallez S."/>
            <person name="Becker A."/>
            <person name="Gohl D.M."/>
            <person name="Silverstein K.A.T."/>
            <person name="Koren S."/>
            <person name="Bechman K.B."/>
            <person name="Herman A."/>
            <person name="Abrahante J.E."/>
            <person name="Garbe J."/>
        </authorList>
    </citation>
    <scope>NUCLEOTIDE SEQUENCE</scope>
    <source>
        <strain evidence="8">Duluth1</strain>
        <tissue evidence="8">Whole animal</tissue>
    </source>
</reference>
<feature type="compositionally biased region" description="Pro residues" evidence="6">
    <location>
        <begin position="1593"/>
        <end position="1611"/>
    </location>
</feature>
<feature type="region of interest" description="Disordered" evidence="6">
    <location>
        <begin position="1581"/>
        <end position="1611"/>
    </location>
</feature>
<reference evidence="8" key="1">
    <citation type="journal article" date="2019" name="bioRxiv">
        <title>The Genome of the Zebra Mussel, Dreissena polymorpha: A Resource for Invasive Species Research.</title>
        <authorList>
            <person name="McCartney M.A."/>
            <person name="Auch B."/>
            <person name="Kono T."/>
            <person name="Mallez S."/>
            <person name="Zhang Y."/>
            <person name="Obille A."/>
            <person name="Becker A."/>
            <person name="Abrahante J.E."/>
            <person name="Garbe J."/>
            <person name="Badalamenti J.P."/>
            <person name="Herman A."/>
            <person name="Mangelson H."/>
            <person name="Liachko I."/>
            <person name="Sullivan S."/>
            <person name="Sone E.D."/>
            <person name="Koren S."/>
            <person name="Silverstein K.A.T."/>
            <person name="Beckman K.B."/>
            <person name="Gohl D.M."/>
        </authorList>
    </citation>
    <scope>NUCLEOTIDE SEQUENCE</scope>
    <source>
        <strain evidence="8">Duluth1</strain>
        <tissue evidence="8">Whole animal</tissue>
    </source>
</reference>
<feature type="compositionally biased region" description="Polar residues" evidence="6">
    <location>
        <begin position="1061"/>
        <end position="1076"/>
    </location>
</feature>
<evidence type="ECO:0000313" key="9">
    <source>
        <dbReference type="Proteomes" id="UP000828390"/>
    </source>
</evidence>
<feature type="region of interest" description="Disordered" evidence="6">
    <location>
        <begin position="1410"/>
        <end position="1536"/>
    </location>
</feature>
<feature type="region of interest" description="Disordered" evidence="6">
    <location>
        <begin position="975"/>
        <end position="1169"/>
    </location>
</feature>
<dbReference type="EMBL" id="JAIWYP010000009">
    <property type="protein sequence ID" value="KAH3777496.1"/>
    <property type="molecule type" value="Genomic_DNA"/>
</dbReference>
<dbReference type="PANTHER" id="PTHR11200:SF257">
    <property type="entry name" value="PHOSPHOINOSITIDE 5-PHOSPHATASE"/>
    <property type="match status" value="1"/>
</dbReference>
<organism evidence="8 9">
    <name type="scientific">Dreissena polymorpha</name>
    <name type="common">Zebra mussel</name>
    <name type="synonym">Mytilus polymorpha</name>
    <dbReference type="NCBI Taxonomy" id="45954"/>
    <lineage>
        <taxon>Eukaryota</taxon>
        <taxon>Metazoa</taxon>
        <taxon>Spiralia</taxon>
        <taxon>Lophotrochozoa</taxon>
        <taxon>Mollusca</taxon>
        <taxon>Bivalvia</taxon>
        <taxon>Autobranchia</taxon>
        <taxon>Heteroconchia</taxon>
        <taxon>Euheterodonta</taxon>
        <taxon>Imparidentia</taxon>
        <taxon>Neoheterodontei</taxon>
        <taxon>Myida</taxon>
        <taxon>Dreissenoidea</taxon>
        <taxon>Dreissenidae</taxon>
        <taxon>Dreissena</taxon>
    </lineage>
</organism>
<feature type="region of interest" description="Disordered" evidence="6">
    <location>
        <begin position="1219"/>
        <end position="1249"/>
    </location>
</feature>
<dbReference type="GO" id="GO:0003676">
    <property type="term" value="F:nucleic acid binding"/>
    <property type="evidence" value="ECO:0007669"/>
    <property type="project" value="InterPro"/>
</dbReference>
<dbReference type="InterPro" id="IPR036691">
    <property type="entry name" value="Endo/exonu/phosph_ase_sf"/>
</dbReference>
<evidence type="ECO:0000256" key="1">
    <source>
        <dbReference type="ARBA" id="ARBA00001786"/>
    </source>
</evidence>
<feature type="compositionally biased region" description="Polar residues" evidence="6">
    <location>
        <begin position="1450"/>
        <end position="1476"/>
    </location>
</feature>
<evidence type="ECO:0000256" key="4">
    <source>
        <dbReference type="ARBA" id="ARBA00013044"/>
    </source>
</evidence>
<feature type="compositionally biased region" description="Polar residues" evidence="6">
    <location>
        <begin position="1526"/>
        <end position="1536"/>
    </location>
</feature>